<dbReference type="Proteomes" id="UP000038010">
    <property type="component" value="Unassembled WGS sequence"/>
</dbReference>
<sequence>MDNTQQQRTAQGHGSLIRPEQVSRLPQLNAQQKQQYEQHVRKLWEVMNAVPQGDQRQTEAYNKLVQTSQTLMAGMKNFQQMAQQQKKREQMVAQAAQAASAGQPAQGGQTAQQAAGQSQGQASGNATMFNQLYQGIQDKVNGLVFYYPTAMVEGTKQADDWLREAKARYGQALQRLQVATTKYNETKTNYSQRQASGQMQPQEEQSYRTRMSQCQKAIQESQNFMEKFRNQQNEFRAQQPQNQYQKQASQQGQGAAVPMSAGGTQTNTQGPPAYSISDAVSAARNQQAQAAETGQASVTPTNANAPQQPNPAGASATPVKTENQEQSAFASQAQASALNNSLPQSAGARPSSQPQSALQQHASQQNIHAHPLAQNLNVTKAPQLAITKNLQVTEPRPVSMPPSRPTMSGGAGVGMPGSMSQPAIPLLPGYVLEHSEDGRVLGRKKLNELLREVVGPGIGGEEQFMSADAEEIFLQVADDFVDDLVTMACRLAKARQSPMLDLRDILIVLERNYNIRIPGYSTDEIRTARRPQPATPWAHKMAAVQAAKVTGGAGQNGA</sequence>
<dbReference type="SUPFAM" id="SSF47113">
    <property type="entry name" value="Histone-fold"/>
    <property type="match status" value="1"/>
</dbReference>
<feature type="region of interest" description="Disordered" evidence="6">
    <location>
        <begin position="235"/>
        <end position="366"/>
    </location>
</feature>
<feature type="compositionally biased region" description="Low complexity" evidence="6">
    <location>
        <begin position="324"/>
        <end position="342"/>
    </location>
</feature>
<dbReference type="AlphaFoldDB" id="A0A0N1H918"/>
<feature type="domain" description="Transcription initiation factor TFIID subunit 12" evidence="7">
    <location>
        <begin position="443"/>
        <end position="515"/>
    </location>
</feature>
<evidence type="ECO:0000313" key="9">
    <source>
        <dbReference type="Proteomes" id="UP000038010"/>
    </source>
</evidence>
<evidence type="ECO:0000256" key="1">
    <source>
        <dbReference type="ARBA" id="ARBA00004123"/>
    </source>
</evidence>
<keyword evidence="3" id="KW-0805">Transcription regulation</keyword>
<feature type="compositionally biased region" description="Low complexity" evidence="6">
    <location>
        <begin position="299"/>
        <end position="312"/>
    </location>
</feature>
<dbReference type="PANTHER" id="PTHR12264">
    <property type="entry name" value="TRANSCRIPTION INITIATION FACTOR TFIID SUBUNIT 12"/>
    <property type="match status" value="1"/>
</dbReference>
<comment type="caution">
    <text evidence="8">The sequence shown here is derived from an EMBL/GenBank/DDBJ whole genome shotgun (WGS) entry which is preliminary data.</text>
</comment>
<dbReference type="GO" id="GO:0005669">
    <property type="term" value="C:transcription factor TFIID complex"/>
    <property type="evidence" value="ECO:0007669"/>
    <property type="project" value="InterPro"/>
</dbReference>
<keyword evidence="5" id="KW-0539">Nucleus</keyword>
<dbReference type="Pfam" id="PF03847">
    <property type="entry name" value="TFIID_20kDa"/>
    <property type="match status" value="1"/>
</dbReference>
<comment type="subcellular location">
    <subcellularLocation>
        <location evidence="1">Nucleus</location>
    </subcellularLocation>
</comment>
<dbReference type="EMBL" id="LFJN01000004">
    <property type="protein sequence ID" value="KPI43850.1"/>
    <property type="molecule type" value="Genomic_DNA"/>
</dbReference>
<organism evidence="8 9">
    <name type="scientific">Cyphellophora attinorum</name>
    <dbReference type="NCBI Taxonomy" id="1664694"/>
    <lineage>
        <taxon>Eukaryota</taxon>
        <taxon>Fungi</taxon>
        <taxon>Dikarya</taxon>
        <taxon>Ascomycota</taxon>
        <taxon>Pezizomycotina</taxon>
        <taxon>Eurotiomycetes</taxon>
        <taxon>Chaetothyriomycetidae</taxon>
        <taxon>Chaetothyriales</taxon>
        <taxon>Cyphellophoraceae</taxon>
        <taxon>Cyphellophora</taxon>
    </lineage>
</organism>
<name>A0A0N1H918_9EURO</name>
<dbReference type="GO" id="GO:0017025">
    <property type="term" value="F:TBP-class protein binding"/>
    <property type="evidence" value="ECO:0007669"/>
    <property type="project" value="TreeGrafter"/>
</dbReference>
<evidence type="ECO:0000256" key="5">
    <source>
        <dbReference type="ARBA" id="ARBA00023242"/>
    </source>
</evidence>
<dbReference type="GO" id="GO:0051123">
    <property type="term" value="P:RNA polymerase II preinitiation complex assembly"/>
    <property type="evidence" value="ECO:0007669"/>
    <property type="project" value="TreeGrafter"/>
</dbReference>
<dbReference type="GO" id="GO:0000124">
    <property type="term" value="C:SAGA complex"/>
    <property type="evidence" value="ECO:0007669"/>
    <property type="project" value="InterPro"/>
</dbReference>
<evidence type="ECO:0000256" key="3">
    <source>
        <dbReference type="ARBA" id="ARBA00023015"/>
    </source>
</evidence>
<comment type="similarity">
    <text evidence="2">Belongs to the TAF12 family.</text>
</comment>
<accession>A0A0N1H918</accession>
<evidence type="ECO:0000313" key="8">
    <source>
        <dbReference type="EMBL" id="KPI43850.1"/>
    </source>
</evidence>
<evidence type="ECO:0000256" key="6">
    <source>
        <dbReference type="SAM" id="MobiDB-lite"/>
    </source>
</evidence>
<protein>
    <submittedName>
        <fullName evidence="8">Transcription initiation factor TFIID subunit 12</fullName>
    </submittedName>
</protein>
<evidence type="ECO:0000256" key="2">
    <source>
        <dbReference type="ARBA" id="ARBA00007530"/>
    </source>
</evidence>
<dbReference type="GO" id="GO:0003677">
    <property type="term" value="F:DNA binding"/>
    <property type="evidence" value="ECO:0007669"/>
    <property type="project" value="TreeGrafter"/>
</dbReference>
<dbReference type="STRING" id="1664694.A0A0N1H918"/>
<dbReference type="InterPro" id="IPR037794">
    <property type="entry name" value="TAF12"/>
</dbReference>
<proteinExistence type="inferred from homology"/>
<gene>
    <name evidence="8" type="ORF">AB675_6347</name>
</gene>
<keyword evidence="9" id="KW-1185">Reference proteome</keyword>
<evidence type="ECO:0000256" key="4">
    <source>
        <dbReference type="ARBA" id="ARBA00023163"/>
    </source>
</evidence>
<dbReference type="RefSeq" id="XP_018003813.1">
    <property type="nucleotide sequence ID" value="XM_018146630.1"/>
</dbReference>
<feature type="compositionally biased region" description="Polar residues" evidence="6">
    <location>
        <begin position="1"/>
        <end position="12"/>
    </location>
</feature>
<evidence type="ECO:0000259" key="7">
    <source>
        <dbReference type="Pfam" id="PF03847"/>
    </source>
</evidence>
<dbReference type="CDD" id="cd07981">
    <property type="entry name" value="HFD_TAF12"/>
    <property type="match status" value="1"/>
</dbReference>
<dbReference type="InterPro" id="IPR003228">
    <property type="entry name" value="TFIID_TAF12_dom"/>
</dbReference>
<dbReference type="VEuPathDB" id="FungiDB:AB675_6347"/>
<dbReference type="GeneID" id="28738510"/>
<feature type="region of interest" description="Disordered" evidence="6">
    <location>
        <begin position="1"/>
        <end position="21"/>
    </location>
</feature>
<dbReference type="InterPro" id="IPR009072">
    <property type="entry name" value="Histone-fold"/>
</dbReference>
<keyword evidence="8" id="KW-0396">Initiation factor</keyword>
<feature type="compositionally biased region" description="Low complexity" evidence="6">
    <location>
        <begin position="237"/>
        <end position="256"/>
    </location>
</feature>
<dbReference type="GO" id="GO:0003743">
    <property type="term" value="F:translation initiation factor activity"/>
    <property type="evidence" value="ECO:0007669"/>
    <property type="project" value="UniProtKB-KW"/>
</dbReference>
<feature type="region of interest" description="Disordered" evidence="6">
    <location>
        <begin position="93"/>
        <end position="122"/>
    </location>
</feature>
<feature type="region of interest" description="Disordered" evidence="6">
    <location>
        <begin position="389"/>
        <end position="410"/>
    </location>
</feature>
<keyword evidence="4" id="KW-0804">Transcription</keyword>
<keyword evidence="8" id="KW-0648">Protein biosynthesis</keyword>
<feature type="compositionally biased region" description="Polar residues" evidence="6">
    <location>
        <begin position="283"/>
        <end position="298"/>
    </location>
</feature>
<feature type="compositionally biased region" description="Polar residues" evidence="6">
    <location>
        <begin position="350"/>
        <end position="366"/>
    </location>
</feature>
<reference evidence="8 9" key="1">
    <citation type="submission" date="2015-06" db="EMBL/GenBank/DDBJ databases">
        <title>Draft genome of the ant-associated black yeast Phialophora attae CBS 131958.</title>
        <authorList>
            <person name="Moreno L.F."/>
            <person name="Stielow B.J."/>
            <person name="de Hoog S."/>
            <person name="Vicente V.A."/>
            <person name="Weiss V.A."/>
            <person name="de Vries M."/>
            <person name="Cruz L.M."/>
            <person name="Souza E.M."/>
        </authorList>
    </citation>
    <scope>NUCLEOTIDE SEQUENCE [LARGE SCALE GENOMIC DNA]</scope>
    <source>
        <strain evidence="8 9">CBS 131958</strain>
    </source>
</reference>
<dbReference type="GO" id="GO:0046982">
    <property type="term" value="F:protein heterodimerization activity"/>
    <property type="evidence" value="ECO:0007669"/>
    <property type="project" value="InterPro"/>
</dbReference>
<dbReference type="Gene3D" id="1.10.20.10">
    <property type="entry name" value="Histone, subunit A"/>
    <property type="match status" value="1"/>
</dbReference>
<dbReference type="PANTHER" id="PTHR12264:SF21">
    <property type="entry name" value="TRANSCRIPTION INITIATION FACTOR TFIID SUBUNIT 12"/>
    <property type="match status" value="1"/>
</dbReference>
<dbReference type="OrthoDB" id="2193432at2759"/>